<dbReference type="EMBL" id="BMWY01000006">
    <property type="protein sequence ID" value="GGZ60384.1"/>
    <property type="molecule type" value="Genomic_DNA"/>
</dbReference>
<dbReference type="Proteomes" id="UP000615593">
    <property type="component" value="Unassembled WGS sequence"/>
</dbReference>
<dbReference type="InterPro" id="IPR029044">
    <property type="entry name" value="Nucleotide-diphossugar_trans"/>
</dbReference>
<dbReference type="CDD" id="cd00761">
    <property type="entry name" value="Glyco_tranf_GTA_type"/>
    <property type="match status" value="1"/>
</dbReference>
<evidence type="ECO:0000313" key="2">
    <source>
        <dbReference type="EMBL" id="GGZ60384.1"/>
    </source>
</evidence>
<evidence type="ECO:0000313" key="3">
    <source>
        <dbReference type="Proteomes" id="UP000615593"/>
    </source>
</evidence>
<dbReference type="PANTHER" id="PTHR22916">
    <property type="entry name" value="GLYCOSYLTRANSFERASE"/>
    <property type="match status" value="1"/>
</dbReference>
<dbReference type="InterPro" id="IPR001173">
    <property type="entry name" value="Glyco_trans_2-like"/>
</dbReference>
<sequence length="267" mass="31637">MNEFVSVILPVHNAQNTINATLNSIAIQLYKNFEIIIVNDGSFDKSEEKILEFKKLHPNLDINYFKQSNQGVSSARNFGLKRAKGDYIAFIDSDDVWKREKLLRQMEVMNKSTSIYMLACNRNNEKFNYFFKYKFERLNKISIKLFLLKNFMITPTVVFRKEIINKVGYFNENLKYSEDFEYFMRIIANYNAYLLNESLVITGGGKPTFGHSGLSSNLFKMEQGELKTIYFAYKKKFINEFEFVSIYFFSLLKFLRRCFLTYTNFQR</sequence>
<keyword evidence="3" id="KW-1185">Reference proteome</keyword>
<dbReference type="Pfam" id="PF00535">
    <property type="entry name" value="Glycos_transf_2"/>
    <property type="match status" value="1"/>
</dbReference>
<organism evidence="2 3">
    <name type="scientific">Mesonia mobilis</name>
    <dbReference type="NCBI Taxonomy" id="369791"/>
    <lineage>
        <taxon>Bacteria</taxon>
        <taxon>Pseudomonadati</taxon>
        <taxon>Bacteroidota</taxon>
        <taxon>Flavobacteriia</taxon>
        <taxon>Flavobacteriales</taxon>
        <taxon>Flavobacteriaceae</taxon>
        <taxon>Mesonia</taxon>
    </lineage>
</organism>
<accession>A0ABQ3BX43</accession>
<name>A0ABQ3BX43_9FLAO</name>
<proteinExistence type="predicted"/>
<dbReference type="Gene3D" id="3.90.550.10">
    <property type="entry name" value="Spore Coat Polysaccharide Biosynthesis Protein SpsA, Chain A"/>
    <property type="match status" value="1"/>
</dbReference>
<protein>
    <recommendedName>
        <fullName evidence="1">Glycosyltransferase 2-like domain-containing protein</fullName>
    </recommendedName>
</protein>
<reference evidence="3" key="1">
    <citation type="journal article" date="2019" name="Int. J. Syst. Evol. Microbiol.">
        <title>The Global Catalogue of Microorganisms (GCM) 10K type strain sequencing project: providing services to taxonomists for standard genome sequencing and annotation.</title>
        <authorList>
            <consortium name="The Broad Institute Genomics Platform"/>
            <consortium name="The Broad Institute Genome Sequencing Center for Infectious Disease"/>
            <person name="Wu L."/>
            <person name="Ma J."/>
        </authorList>
    </citation>
    <scope>NUCLEOTIDE SEQUENCE [LARGE SCALE GENOMIC DNA]</scope>
    <source>
        <strain evidence="3">KCTC 12708</strain>
    </source>
</reference>
<dbReference type="GeneID" id="94369900"/>
<comment type="caution">
    <text evidence="2">The sequence shown here is derived from an EMBL/GenBank/DDBJ whole genome shotgun (WGS) entry which is preliminary data.</text>
</comment>
<evidence type="ECO:0000259" key="1">
    <source>
        <dbReference type="Pfam" id="PF00535"/>
    </source>
</evidence>
<dbReference type="SUPFAM" id="SSF53448">
    <property type="entry name" value="Nucleotide-diphospho-sugar transferases"/>
    <property type="match status" value="1"/>
</dbReference>
<feature type="domain" description="Glycosyltransferase 2-like" evidence="1">
    <location>
        <begin position="6"/>
        <end position="164"/>
    </location>
</feature>
<dbReference type="PANTHER" id="PTHR22916:SF3">
    <property type="entry name" value="UDP-GLCNAC:BETAGAL BETA-1,3-N-ACETYLGLUCOSAMINYLTRANSFERASE-LIKE PROTEIN 1"/>
    <property type="match status" value="1"/>
</dbReference>
<gene>
    <name evidence="2" type="ORF">GCM10008088_22360</name>
</gene>
<dbReference type="RefSeq" id="WP_027885222.1">
    <property type="nucleotide sequence ID" value="NZ_BMWY01000006.1"/>
</dbReference>